<dbReference type="RefSeq" id="WP_176029223.1">
    <property type="nucleotide sequence ID" value="NZ_JBHSJV010000001.1"/>
</dbReference>
<name>A0ABW5N7W7_9FLAO</name>
<dbReference type="EMBL" id="JBHULX010000017">
    <property type="protein sequence ID" value="MFD2591231.1"/>
    <property type="molecule type" value="Genomic_DNA"/>
</dbReference>
<accession>A0ABW5N7W7</accession>
<dbReference type="PROSITE" id="PS51257">
    <property type="entry name" value="PROKAR_LIPOPROTEIN"/>
    <property type="match status" value="1"/>
</dbReference>
<evidence type="ECO:0000313" key="1">
    <source>
        <dbReference type="EMBL" id="MFD2591231.1"/>
    </source>
</evidence>
<gene>
    <name evidence="1" type="ORF">ACFSTE_10385</name>
</gene>
<protein>
    <submittedName>
        <fullName evidence="1">Uncharacterized protein</fullName>
    </submittedName>
</protein>
<dbReference type="Proteomes" id="UP001597459">
    <property type="component" value="Unassembled WGS sequence"/>
</dbReference>
<keyword evidence="2" id="KW-1185">Reference proteome</keyword>
<sequence>MKNTRYLILILGVLGSIACGYNIVLGEGIATNVFGFISGSSLVWGFFELENTPIKS</sequence>
<comment type="caution">
    <text evidence="1">The sequence shown here is derived from an EMBL/GenBank/DDBJ whole genome shotgun (WGS) entry which is preliminary data.</text>
</comment>
<evidence type="ECO:0000313" key="2">
    <source>
        <dbReference type="Proteomes" id="UP001597459"/>
    </source>
</evidence>
<organism evidence="1 2">
    <name type="scientific">Aquimarina hainanensis</name>
    <dbReference type="NCBI Taxonomy" id="1578017"/>
    <lineage>
        <taxon>Bacteria</taxon>
        <taxon>Pseudomonadati</taxon>
        <taxon>Bacteroidota</taxon>
        <taxon>Flavobacteriia</taxon>
        <taxon>Flavobacteriales</taxon>
        <taxon>Flavobacteriaceae</taxon>
        <taxon>Aquimarina</taxon>
    </lineage>
</organism>
<reference evidence="2" key="1">
    <citation type="journal article" date="2019" name="Int. J. Syst. Evol. Microbiol.">
        <title>The Global Catalogue of Microorganisms (GCM) 10K type strain sequencing project: providing services to taxonomists for standard genome sequencing and annotation.</title>
        <authorList>
            <consortium name="The Broad Institute Genomics Platform"/>
            <consortium name="The Broad Institute Genome Sequencing Center for Infectious Disease"/>
            <person name="Wu L."/>
            <person name="Ma J."/>
        </authorList>
    </citation>
    <scope>NUCLEOTIDE SEQUENCE [LARGE SCALE GENOMIC DNA]</scope>
    <source>
        <strain evidence="2">KCTC 42423</strain>
    </source>
</reference>
<proteinExistence type="predicted"/>